<dbReference type="EMBL" id="GBRH01268617">
    <property type="protein sequence ID" value="JAD29278.1"/>
    <property type="molecule type" value="Transcribed_RNA"/>
</dbReference>
<evidence type="ECO:0000313" key="1">
    <source>
        <dbReference type="EMBL" id="JAD29278.1"/>
    </source>
</evidence>
<accession>A0A0A8YV44</accession>
<sequence length="111" mass="11769">MYMDSHMPCNSVSTSSIGGVAAKGSSCREVMACAGGRHLDMGELEPDAAGGLPPVASQDLYASYEGMLQGCDSISCRHWTSSKGDDKEGKYSTRVPVSMSDKLEVLNDRDS</sequence>
<organism evidence="1">
    <name type="scientific">Arundo donax</name>
    <name type="common">Giant reed</name>
    <name type="synonym">Donax arundinaceus</name>
    <dbReference type="NCBI Taxonomy" id="35708"/>
    <lineage>
        <taxon>Eukaryota</taxon>
        <taxon>Viridiplantae</taxon>
        <taxon>Streptophyta</taxon>
        <taxon>Embryophyta</taxon>
        <taxon>Tracheophyta</taxon>
        <taxon>Spermatophyta</taxon>
        <taxon>Magnoliopsida</taxon>
        <taxon>Liliopsida</taxon>
        <taxon>Poales</taxon>
        <taxon>Poaceae</taxon>
        <taxon>PACMAD clade</taxon>
        <taxon>Arundinoideae</taxon>
        <taxon>Arundineae</taxon>
        <taxon>Arundo</taxon>
    </lineage>
</organism>
<protein>
    <submittedName>
        <fullName evidence="1">Uncharacterized protein</fullName>
    </submittedName>
</protein>
<reference evidence="1" key="1">
    <citation type="submission" date="2014-09" db="EMBL/GenBank/DDBJ databases">
        <authorList>
            <person name="Magalhaes I.L.F."/>
            <person name="Oliveira U."/>
            <person name="Santos F.R."/>
            <person name="Vidigal T.H.D.A."/>
            <person name="Brescovit A.D."/>
            <person name="Santos A.J."/>
        </authorList>
    </citation>
    <scope>NUCLEOTIDE SEQUENCE</scope>
    <source>
        <tissue evidence="1">Shoot tissue taken approximately 20 cm above the soil surface</tissue>
    </source>
</reference>
<reference evidence="1" key="2">
    <citation type="journal article" date="2015" name="Data Brief">
        <title>Shoot transcriptome of the giant reed, Arundo donax.</title>
        <authorList>
            <person name="Barrero R.A."/>
            <person name="Guerrero F.D."/>
            <person name="Moolhuijzen P."/>
            <person name="Goolsby J.A."/>
            <person name="Tidwell J."/>
            <person name="Bellgard S.E."/>
            <person name="Bellgard M.I."/>
        </authorList>
    </citation>
    <scope>NUCLEOTIDE SEQUENCE</scope>
    <source>
        <tissue evidence="1">Shoot tissue taken approximately 20 cm above the soil surface</tissue>
    </source>
</reference>
<dbReference type="AlphaFoldDB" id="A0A0A8YV44"/>
<name>A0A0A8YV44_ARUDO</name>
<proteinExistence type="predicted"/>